<gene>
    <name evidence="5" type="ORF">Q5761_10020</name>
</gene>
<name>A0ABZ0QMH9_9FIRM</name>
<evidence type="ECO:0000256" key="2">
    <source>
        <dbReference type="ARBA" id="ARBA00007131"/>
    </source>
</evidence>
<evidence type="ECO:0000313" key="5">
    <source>
        <dbReference type="EMBL" id="WPD18687.1"/>
    </source>
</evidence>
<comment type="cofactor">
    <cofactor evidence="1">
        <name>thiamine diphosphate</name>
        <dbReference type="ChEBI" id="CHEBI:58937"/>
    </cofactor>
</comment>
<dbReference type="PANTHER" id="PTHR47514:SF1">
    <property type="entry name" value="TRANSKETOLASE N-TERMINAL SECTION-RELATED"/>
    <property type="match status" value="1"/>
</dbReference>
<protein>
    <submittedName>
        <fullName evidence="5">Transketolase</fullName>
    </submittedName>
</protein>
<evidence type="ECO:0000259" key="4">
    <source>
        <dbReference type="Pfam" id="PF00456"/>
    </source>
</evidence>
<evidence type="ECO:0000256" key="3">
    <source>
        <dbReference type="ARBA" id="ARBA00023052"/>
    </source>
</evidence>
<organism evidence="5 6">
    <name type="scientific">Thermaerobacter composti</name>
    <dbReference type="NCBI Taxonomy" id="554949"/>
    <lineage>
        <taxon>Bacteria</taxon>
        <taxon>Bacillati</taxon>
        <taxon>Bacillota</taxon>
        <taxon>Clostridia</taxon>
        <taxon>Eubacteriales</taxon>
        <taxon>Clostridiales Family XVII. Incertae Sedis</taxon>
        <taxon>Thermaerobacter</taxon>
    </lineage>
</organism>
<keyword evidence="3" id="KW-0786">Thiamine pyrophosphate</keyword>
<dbReference type="InterPro" id="IPR005474">
    <property type="entry name" value="Transketolase_N"/>
</dbReference>
<sequence length="290" mass="31089">MPAPTVPAETLASLEERARQLRRHVIRMIAAAGSGHPGGSLSATEIVTALYFHVMRHDPARPNWANRDRFVLSKGHGVPIVYAALAEAGYFPLGWLETLRKLGSPLQGHPSRRDCPGIEASTGSLGQGLSIAAGMALAGKLDGKDYRVFVLLGDGEIQEGQVWEAAMFAGHHRLDNLIAILDYNRYQLDDAVDAIVSLEPVADKWRAFGWDVEEIDGHDLAQVVAALERARAGTGRPVMIVAHTVKGKGVSFMENNNEFHGRAPTPEETQRALAELEGGTPASAPGAGPS</sequence>
<dbReference type="RefSeq" id="WP_318750489.1">
    <property type="nucleotide sequence ID" value="NZ_CP132508.1"/>
</dbReference>
<dbReference type="InterPro" id="IPR029061">
    <property type="entry name" value="THDP-binding"/>
</dbReference>
<dbReference type="EMBL" id="CP132508">
    <property type="protein sequence ID" value="WPD18687.1"/>
    <property type="molecule type" value="Genomic_DNA"/>
</dbReference>
<dbReference type="CDD" id="cd02012">
    <property type="entry name" value="TPP_TK"/>
    <property type="match status" value="1"/>
</dbReference>
<dbReference type="Pfam" id="PF00456">
    <property type="entry name" value="Transketolase_N"/>
    <property type="match status" value="1"/>
</dbReference>
<feature type="domain" description="Transketolase N-terminal" evidence="4">
    <location>
        <begin position="19"/>
        <end position="270"/>
    </location>
</feature>
<evidence type="ECO:0000313" key="6">
    <source>
        <dbReference type="Proteomes" id="UP001304683"/>
    </source>
</evidence>
<proteinExistence type="inferred from homology"/>
<accession>A0ABZ0QMH9</accession>
<reference evidence="5 6" key="1">
    <citation type="submission" date="2023-08" db="EMBL/GenBank/DDBJ databases">
        <title>Genome sequence of Thermaerobacter compostii strain Ins1, a spore-forming filamentous bacterium isolated from a deep geothermal reservoir.</title>
        <authorList>
            <person name="Bregnard D."/>
            <person name="Gonzalez D."/>
            <person name="Junier P."/>
        </authorList>
    </citation>
    <scope>NUCLEOTIDE SEQUENCE [LARGE SCALE GENOMIC DNA]</scope>
    <source>
        <strain evidence="5 6">Ins1</strain>
    </source>
</reference>
<evidence type="ECO:0000256" key="1">
    <source>
        <dbReference type="ARBA" id="ARBA00001964"/>
    </source>
</evidence>
<dbReference type="SUPFAM" id="SSF52518">
    <property type="entry name" value="Thiamin diphosphate-binding fold (THDP-binding)"/>
    <property type="match status" value="1"/>
</dbReference>
<dbReference type="Gene3D" id="3.40.50.970">
    <property type="match status" value="1"/>
</dbReference>
<keyword evidence="6" id="KW-1185">Reference proteome</keyword>
<dbReference type="Proteomes" id="UP001304683">
    <property type="component" value="Chromosome"/>
</dbReference>
<comment type="similarity">
    <text evidence="2">Belongs to the transketolase family.</text>
</comment>
<dbReference type="PANTHER" id="PTHR47514">
    <property type="entry name" value="TRANSKETOLASE N-TERMINAL SECTION-RELATED"/>
    <property type="match status" value="1"/>
</dbReference>